<evidence type="ECO:0000313" key="1">
    <source>
        <dbReference type="EMBL" id="KAG8645733.1"/>
    </source>
</evidence>
<keyword evidence="2" id="KW-1185">Reference proteome</keyword>
<accession>A0ACB7GZA5</accession>
<evidence type="ECO:0000313" key="2">
    <source>
        <dbReference type="Proteomes" id="UP000091857"/>
    </source>
</evidence>
<sequence length="1239" mass="140215">MASSSSSSSTHQLKKYDVFISFRGADVRVGFLSHLQEALRRNLINAFVDENLDKGEEISASLLDIIEKCNISIIIFSENYAQSRWCLDELLKINECKKTMGQKVLPVFYNVDPTQVQELTGSFGDAIAKHVEEFKDSLYNKVESWSQALRETAGLAGLVSHNTMPESKLIEEIVNQISKKLNDVFSDDAYDEGLIGIDSRVEDAKTLLCLGPIDVRVLGIWGMGGIGKSTIAGRLFDRISGEFNIKCFVTDVRERYKNGGPDGVRQEVLLQLFGRETYDAGIPIMLSSSIIRKRLFRKKVLIALDDVSDIEQIELSIGKTAIYGAGSRFIFTSRDKQLLRNMDAEIYEVEKLNDYEASWLFRFHAFKHAVSGKEYIMLSKRVVRYAQGNPLALKVLGSNLYGRSLEEWEDEMDKLEVTSDYKIQRILKFSYDGLSDFEKEIFLDIACFFKGEKRDVVEKMLDVAGSKIGISRLIDKSLVSEENCRLLIHDLVQQMGMDIIFEENQQGKHRRLWHPNDIYYILQAPRQGIEVKGISLDMSRIREVELSPTAFQKLYRLRWLKFYCPEPHESRVYIPEGLTNLPYELRLLHWCQYPMKCLPLSFCAEKLVKIIITGSKLEELWDGVQHLGNLKVLNLSNSKYLMRIPDLSSAANLDVLKLRGCVSLVEIPSTIKYLSKLYQLDLSYCRRLCKLPSFLHLKNLAILFLFGCSKIREFPEIPPNCMGSLGLNETAIEQVPSTIGSFSCLTKLWLASSLRLKTLPESICQLNSLQLLNIDHCINLHNLPGNLGNLASLKLLVASCSGIRELPSSLCRLKKLAHLSVEKCVYLQKLPEMLGNLESLEVFVLDGSGIKELPDSLCFLKKLRHLSVEKCVNLQKLPENLGNLEYLEEIFAPSSGLEGLPESICSLKYLRVVNIDKCVNLHELPSNFGNLESLERLTAAGAGIRHPSSSFNQLNKLRTLSFRGCEGLIIPTLTGFPHLGIVNLEWCGLSEFPKSICFIASLKKLYVGGNNFERIPDSIKHLSQLVSLHLCDSRRLKYLPELPLLWKLCLNNCICLESGSLLQLQRIHVLEIGNCINLDLNNCSAIVEHVLGRHWASREALLLPGSEVPQWMEYQNNSGSSLSLSLREVEQIKSICFCAVLDPKVLHPSHGAKIGCTVHAINEYVDDQYRFVSNWKIKVDFSSEHVFFRQFLASIQLNRSLNSSVTFEIFVEDISKTRIQNAILKCGVHLQTKNKSPLK</sequence>
<dbReference type="Proteomes" id="UP000091857">
    <property type="component" value="Chromosome 10"/>
</dbReference>
<protein>
    <submittedName>
        <fullName evidence="1">Uncharacterized protein</fullName>
    </submittedName>
</protein>
<comment type="caution">
    <text evidence="1">The sequence shown here is derived from an EMBL/GenBank/DDBJ whole genome shotgun (WGS) entry which is preliminary data.</text>
</comment>
<proteinExistence type="predicted"/>
<organism evidence="1 2">
    <name type="scientific">Manihot esculenta</name>
    <name type="common">Cassava</name>
    <name type="synonym">Jatropha manihot</name>
    <dbReference type="NCBI Taxonomy" id="3983"/>
    <lineage>
        <taxon>Eukaryota</taxon>
        <taxon>Viridiplantae</taxon>
        <taxon>Streptophyta</taxon>
        <taxon>Embryophyta</taxon>
        <taxon>Tracheophyta</taxon>
        <taxon>Spermatophyta</taxon>
        <taxon>Magnoliopsida</taxon>
        <taxon>eudicotyledons</taxon>
        <taxon>Gunneridae</taxon>
        <taxon>Pentapetalae</taxon>
        <taxon>rosids</taxon>
        <taxon>fabids</taxon>
        <taxon>Malpighiales</taxon>
        <taxon>Euphorbiaceae</taxon>
        <taxon>Crotonoideae</taxon>
        <taxon>Manihoteae</taxon>
        <taxon>Manihot</taxon>
    </lineage>
</organism>
<gene>
    <name evidence="1" type="ORF">MANES_10G088875v8</name>
</gene>
<dbReference type="EMBL" id="CM004396">
    <property type="protein sequence ID" value="KAG8645733.1"/>
    <property type="molecule type" value="Genomic_DNA"/>
</dbReference>
<feature type="non-terminal residue" evidence="1">
    <location>
        <position position="1239"/>
    </location>
</feature>
<reference evidence="2" key="1">
    <citation type="journal article" date="2016" name="Nat. Biotechnol.">
        <title>Sequencing wild and cultivated cassava and related species reveals extensive interspecific hybridization and genetic diversity.</title>
        <authorList>
            <person name="Bredeson J.V."/>
            <person name="Lyons J.B."/>
            <person name="Prochnik S.E."/>
            <person name="Wu G.A."/>
            <person name="Ha C.M."/>
            <person name="Edsinger-Gonzales E."/>
            <person name="Grimwood J."/>
            <person name="Schmutz J."/>
            <person name="Rabbi I.Y."/>
            <person name="Egesi C."/>
            <person name="Nauluvula P."/>
            <person name="Lebot V."/>
            <person name="Ndunguru J."/>
            <person name="Mkamilo G."/>
            <person name="Bart R.S."/>
            <person name="Setter T.L."/>
            <person name="Gleadow R.M."/>
            <person name="Kulakow P."/>
            <person name="Ferguson M.E."/>
            <person name="Rounsley S."/>
            <person name="Rokhsar D.S."/>
        </authorList>
    </citation>
    <scope>NUCLEOTIDE SEQUENCE [LARGE SCALE GENOMIC DNA]</scope>
    <source>
        <strain evidence="2">cv. AM560-2</strain>
    </source>
</reference>
<name>A0ACB7GZA5_MANES</name>